<reference evidence="1 2" key="2">
    <citation type="submission" date="2018-11" db="EMBL/GenBank/DDBJ databases">
        <authorList>
            <consortium name="Pathogen Informatics"/>
        </authorList>
    </citation>
    <scope>NUCLEOTIDE SEQUENCE [LARGE SCALE GENOMIC DNA]</scope>
</reference>
<dbReference type="Proteomes" id="UP000270296">
    <property type="component" value="Unassembled WGS sequence"/>
</dbReference>
<reference evidence="3" key="1">
    <citation type="submission" date="2016-06" db="UniProtKB">
        <authorList>
            <consortium name="WormBaseParasite"/>
        </authorList>
    </citation>
    <scope>IDENTIFICATION</scope>
</reference>
<dbReference type="WBParaSite" id="SBAD_0000349401-mRNA-1">
    <property type="protein sequence ID" value="SBAD_0000349401-mRNA-1"/>
    <property type="gene ID" value="SBAD_0000349401"/>
</dbReference>
<sequence>MLHDFGISAVAVLGRIVLSQVSAPKALLSKLTNQTVLDTVAGFSKKQVNNFGADFGTFLVPTRDIV</sequence>
<dbReference type="AlphaFoldDB" id="A0A183II95"/>
<evidence type="ECO:0000313" key="1">
    <source>
        <dbReference type="EMBL" id="VDP00859.1"/>
    </source>
</evidence>
<gene>
    <name evidence="1" type="ORF">SBAD_LOCUS3340</name>
</gene>
<dbReference type="EMBL" id="UZAM01007700">
    <property type="protein sequence ID" value="VDP00859.1"/>
    <property type="molecule type" value="Genomic_DNA"/>
</dbReference>
<keyword evidence="2" id="KW-1185">Reference proteome</keyword>
<organism evidence="3">
    <name type="scientific">Soboliphyme baturini</name>
    <dbReference type="NCBI Taxonomy" id="241478"/>
    <lineage>
        <taxon>Eukaryota</taxon>
        <taxon>Metazoa</taxon>
        <taxon>Ecdysozoa</taxon>
        <taxon>Nematoda</taxon>
        <taxon>Enoplea</taxon>
        <taxon>Dorylaimia</taxon>
        <taxon>Dioctophymatida</taxon>
        <taxon>Dioctophymatoidea</taxon>
        <taxon>Soboliphymatidae</taxon>
        <taxon>Soboliphyme</taxon>
    </lineage>
</organism>
<evidence type="ECO:0000313" key="2">
    <source>
        <dbReference type="Proteomes" id="UP000270296"/>
    </source>
</evidence>
<accession>A0A183II95</accession>
<protein>
    <submittedName>
        <fullName evidence="3">ATG_C domain-containing protein</fullName>
    </submittedName>
</protein>
<name>A0A183II95_9BILA</name>
<proteinExistence type="predicted"/>
<evidence type="ECO:0000313" key="3">
    <source>
        <dbReference type="WBParaSite" id="SBAD_0000349401-mRNA-1"/>
    </source>
</evidence>